<accession>A0A453GXU6</accession>
<reference evidence="2" key="5">
    <citation type="journal article" date="2021" name="G3 (Bethesda)">
        <title>Aegilops tauschii genome assembly Aet v5.0 features greater sequence contiguity and improved annotation.</title>
        <authorList>
            <person name="Wang L."/>
            <person name="Zhu T."/>
            <person name="Rodriguez J.C."/>
            <person name="Deal K.R."/>
            <person name="Dubcovsky J."/>
            <person name="McGuire P.E."/>
            <person name="Lux T."/>
            <person name="Spannagl M."/>
            <person name="Mayer K.F.X."/>
            <person name="Baldrich P."/>
            <person name="Meyers B.C."/>
            <person name="Huo N."/>
            <person name="Gu Y.Q."/>
            <person name="Zhou H."/>
            <person name="Devos K.M."/>
            <person name="Bennetzen J.L."/>
            <person name="Unver T."/>
            <person name="Budak H."/>
            <person name="Gulick P.J."/>
            <person name="Galiba G."/>
            <person name="Kalapos B."/>
            <person name="Nelson D.R."/>
            <person name="Li P."/>
            <person name="You F.M."/>
            <person name="Luo M.C."/>
            <person name="Dvorak J."/>
        </authorList>
    </citation>
    <scope>NUCLEOTIDE SEQUENCE [LARGE SCALE GENOMIC DNA]</scope>
    <source>
        <strain evidence="2">cv. AL8/78</strain>
    </source>
</reference>
<reference evidence="3" key="1">
    <citation type="journal article" date="2014" name="Science">
        <title>Ancient hybridizations among the ancestral genomes of bread wheat.</title>
        <authorList>
            <consortium name="International Wheat Genome Sequencing Consortium,"/>
            <person name="Marcussen T."/>
            <person name="Sandve S.R."/>
            <person name="Heier L."/>
            <person name="Spannagl M."/>
            <person name="Pfeifer M."/>
            <person name="Jakobsen K.S."/>
            <person name="Wulff B.B."/>
            <person name="Steuernagel B."/>
            <person name="Mayer K.F."/>
            <person name="Olsen O.A."/>
        </authorList>
    </citation>
    <scope>NUCLEOTIDE SEQUENCE [LARGE SCALE GENOMIC DNA]</scope>
    <source>
        <strain evidence="3">cv. AL8/78</strain>
    </source>
</reference>
<reference evidence="2" key="4">
    <citation type="submission" date="2019-03" db="UniProtKB">
        <authorList>
            <consortium name="EnsemblPlants"/>
        </authorList>
    </citation>
    <scope>IDENTIFICATION</scope>
</reference>
<dbReference type="EnsemblPlants" id="AET3Gv21250200.1">
    <property type="protein sequence ID" value="AET3Gv21250200.1"/>
    <property type="gene ID" value="AET3Gv21250200"/>
</dbReference>
<proteinExistence type="predicted"/>
<evidence type="ECO:0000256" key="1">
    <source>
        <dbReference type="SAM" id="SignalP"/>
    </source>
</evidence>
<name>A0A453GXU6_AEGTS</name>
<dbReference type="Proteomes" id="UP000015105">
    <property type="component" value="Chromosome 3D"/>
</dbReference>
<dbReference type="AlphaFoldDB" id="A0A453GXU6"/>
<organism evidence="2 3">
    <name type="scientific">Aegilops tauschii subsp. strangulata</name>
    <name type="common">Goatgrass</name>
    <dbReference type="NCBI Taxonomy" id="200361"/>
    <lineage>
        <taxon>Eukaryota</taxon>
        <taxon>Viridiplantae</taxon>
        <taxon>Streptophyta</taxon>
        <taxon>Embryophyta</taxon>
        <taxon>Tracheophyta</taxon>
        <taxon>Spermatophyta</taxon>
        <taxon>Magnoliopsida</taxon>
        <taxon>Liliopsida</taxon>
        <taxon>Poales</taxon>
        <taxon>Poaceae</taxon>
        <taxon>BOP clade</taxon>
        <taxon>Pooideae</taxon>
        <taxon>Triticodae</taxon>
        <taxon>Triticeae</taxon>
        <taxon>Triticinae</taxon>
        <taxon>Aegilops</taxon>
    </lineage>
</organism>
<protein>
    <submittedName>
        <fullName evidence="2">Uncharacterized protein</fullName>
    </submittedName>
</protein>
<reference evidence="2" key="3">
    <citation type="journal article" date="2017" name="Nature">
        <title>Genome sequence of the progenitor of the wheat D genome Aegilops tauschii.</title>
        <authorList>
            <person name="Luo M.C."/>
            <person name="Gu Y.Q."/>
            <person name="Puiu D."/>
            <person name="Wang H."/>
            <person name="Twardziok S.O."/>
            <person name="Deal K.R."/>
            <person name="Huo N."/>
            <person name="Zhu T."/>
            <person name="Wang L."/>
            <person name="Wang Y."/>
            <person name="McGuire P.E."/>
            <person name="Liu S."/>
            <person name="Long H."/>
            <person name="Ramasamy R.K."/>
            <person name="Rodriguez J.C."/>
            <person name="Van S.L."/>
            <person name="Yuan L."/>
            <person name="Wang Z."/>
            <person name="Xia Z."/>
            <person name="Xiao L."/>
            <person name="Anderson O.D."/>
            <person name="Ouyang S."/>
            <person name="Liang Y."/>
            <person name="Zimin A.V."/>
            <person name="Pertea G."/>
            <person name="Qi P."/>
            <person name="Bennetzen J.L."/>
            <person name="Dai X."/>
            <person name="Dawson M.W."/>
            <person name="Muller H.G."/>
            <person name="Kugler K."/>
            <person name="Rivarola-Duarte L."/>
            <person name="Spannagl M."/>
            <person name="Mayer K.F.X."/>
            <person name="Lu F.H."/>
            <person name="Bevan M.W."/>
            <person name="Leroy P."/>
            <person name="Li P."/>
            <person name="You F.M."/>
            <person name="Sun Q."/>
            <person name="Liu Z."/>
            <person name="Lyons E."/>
            <person name="Wicker T."/>
            <person name="Salzberg S.L."/>
            <person name="Devos K.M."/>
            <person name="Dvorak J."/>
        </authorList>
    </citation>
    <scope>NUCLEOTIDE SEQUENCE [LARGE SCALE GENOMIC DNA]</scope>
    <source>
        <strain evidence="2">cv. AL8/78</strain>
    </source>
</reference>
<keyword evidence="1" id="KW-0732">Signal</keyword>
<reference evidence="3" key="2">
    <citation type="journal article" date="2017" name="Nat. Plants">
        <title>The Aegilops tauschii genome reveals multiple impacts of transposons.</title>
        <authorList>
            <person name="Zhao G."/>
            <person name="Zou C."/>
            <person name="Li K."/>
            <person name="Wang K."/>
            <person name="Li T."/>
            <person name="Gao L."/>
            <person name="Zhang X."/>
            <person name="Wang H."/>
            <person name="Yang Z."/>
            <person name="Liu X."/>
            <person name="Jiang W."/>
            <person name="Mao L."/>
            <person name="Kong X."/>
            <person name="Jiao Y."/>
            <person name="Jia J."/>
        </authorList>
    </citation>
    <scope>NUCLEOTIDE SEQUENCE [LARGE SCALE GENOMIC DNA]</scope>
    <source>
        <strain evidence="3">cv. AL8/78</strain>
    </source>
</reference>
<keyword evidence="3" id="KW-1185">Reference proteome</keyword>
<feature type="chain" id="PRO_5019202632" evidence="1">
    <location>
        <begin position="23"/>
        <end position="74"/>
    </location>
</feature>
<dbReference type="Gramene" id="AET3Gv21250200.1">
    <property type="protein sequence ID" value="AET3Gv21250200.1"/>
    <property type="gene ID" value="AET3Gv21250200"/>
</dbReference>
<sequence>MERKPILLCLMVLLLLRNSTYAENCKTQIAYGATLCAFYTCLSTCISIYGKLVKQADCKPVRPYYTNCSCLLCV</sequence>
<evidence type="ECO:0000313" key="3">
    <source>
        <dbReference type="Proteomes" id="UP000015105"/>
    </source>
</evidence>
<evidence type="ECO:0000313" key="2">
    <source>
        <dbReference type="EnsemblPlants" id="AET3Gv21250200.1"/>
    </source>
</evidence>
<feature type="signal peptide" evidence="1">
    <location>
        <begin position="1"/>
        <end position="22"/>
    </location>
</feature>